<sequence>MDITALNVQYDGVQEHRGAAGAPELTVTGSSPVTAEPRALASGRDSPDGVPVVQSNEPVEVFGYLQKKGRRLKAWHQRWFEIRGQHMYYFKSNSKKQCLGEIQLSICSQVRASDVASFGHPFEVVTKERTHILAARTTEDMEKWIDAINKNMGPRSGSSPKKANKVKKWDSFKNAFHIHRSVSPQRSNPTPSVSVPTEDTQVPVADVVRNKSFLDKFRRIKRDRSNSAERRTAELRDQEKRPLSEDVSYSQNKQQLVAALTDPPVAVSVPNSPLSRKKSSPVGGRKRKSFSPGSQTPGGDSSGGLTPRSTPERSTPDPSPRHTSTPMTATKDMTPSPPKVTLATPRPPVNNSTKLSPHRETKKLPTPPSPLASNETPIPEIFTKPLVWDEVKVLLDSTQDSEHLFPEDSLFPRDEPWMEKESPIDQLREFLAVCP</sequence>
<feature type="region of interest" description="Disordered" evidence="1">
    <location>
        <begin position="178"/>
        <end position="201"/>
    </location>
</feature>
<dbReference type="Pfam" id="PF00169">
    <property type="entry name" value="PH"/>
    <property type="match status" value="1"/>
</dbReference>
<protein>
    <submittedName>
        <fullName evidence="3">Sesquipedalian-1</fullName>
    </submittedName>
</protein>
<dbReference type="PANTHER" id="PTHR14336">
    <property type="entry name" value="TANDEM PH DOMAIN CONTAINING PROTEIN"/>
    <property type="match status" value="1"/>
</dbReference>
<dbReference type="SUPFAM" id="SSF50729">
    <property type="entry name" value="PH domain-like"/>
    <property type="match status" value="1"/>
</dbReference>
<feature type="compositionally biased region" description="Basic and acidic residues" evidence="1">
    <location>
        <begin position="224"/>
        <end position="244"/>
    </location>
</feature>
<dbReference type="AlphaFoldDB" id="A0AA35S3C9"/>
<feature type="region of interest" description="Disordered" evidence="1">
    <location>
        <begin position="261"/>
        <end position="377"/>
    </location>
</feature>
<dbReference type="PROSITE" id="PS50003">
    <property type="entry name" value="PH_DOMAIN"/>
    <property type="match status" value="1"/>
</dbReference>
<dbReference type="SMART" id="SM00233">
    <property type="entry name" value="PH"/>
    <property type="match status" value="1"/>
</dbReference>
<keyword evidence="4" id="KW-1185">Reference proteome</keyword>
<comment type="caution">
    <text evidence="3">The sequence shown here is derived from an EMBL/GenBank/DDBJ whole genome shotgun (WGS) entry which is preliminary data.</text>
</comment>
<evidence type="ECO:0000313" key="4">
    <source>
        <dbReference type="Proteomes" id="UP001174909"/>
    </source>
</evidence>
<dbReference type="EMBL" id="CASHTH010001960">
    <property type="protein sequence ID" value="CAI8022514.1"/>
    <property type="molecule type" value="Genomic_DNA"/>
</dbReference>
<dbReference type="Proteomes" id="UP001174909">
    <property type="component" value="Unassembled WGS sequence"/>
</dbReference>
<evidence type="ECO:0000256" key="1">
    <source>
        <dbReference type="SAM" id="MobiDB-lite"/>
    </source>
</evidence>
<evidence type="ECO:0000259" key="2">
    <source>
        <dbReference type="PROSITE" id="PS50003"/>
    </source>
</evidence>
<dbReference type="CDD" id="cd00821">
    <property type="entry name" value="PH"/>
    <property type="match status" value="1"/>
</dbReference>
<feature type="compositionally biased region" description="Basic residues" evidence="1">
    <location>
        <begin position="275"/>
        <end position="289"/>
    </location>
</feature>
<feature type="compositionally biased region" description="Polar residues" evidence="1">
    <location>
        <begin position="291"/>
        <end position="309"/>
    </location>
</feature>
<reference evidence="3" key="1">
    <citation type="submission" date="2023-03" db="EMBL/GenBank/DDBJ databases">
        <authorList>
            <person name="Steffen K."/>
            <person name="Cardenas P."/>
        </authorList>
    </citation>
    <scope>NUCLEOTIDE SEQUENCE</scope>
</reference>
<dbReference type="FunFam" id="2.30.29.30:FF:000286">
    <property type="entry name" value="PH-protein kinase domain containing protein"/>
    <property type="match status" value="1"/>
</dbReference>
<feature type="compositionally biased region" description="Polar residues" evidence="1">
    <location>
        <begin position="182"/>
        <end position="200"/>
    </location>
</feature>
<feature type="region of interest" description="Disordered" evidence="1">
    <location>
        <begin position="224"/>
        <end position="249"/>
    </location>
</feature>
<dbReference type="InterPro" id="IPR051707">
    <property type="entry name" value="PI-Interact_SigTrans_Reg"/>
</dbReference>
<dbReference type="InterPro" id="IPR011993">
    <property type="entry name" value="PH-like_dom_sf"/>
</dbReference>
<dbReference type="InterPro" id="IPR001849">
    <property type="entry name" value="PH_domain"/>
</dbReference>
<name>A0AA35S3C9_GEOBA</name>
<dbReference type="Gene3D" id="2.30.29.30">
    <property type="entry name" value="Pleckstrin-homology domain (PH domain)/Phosphotyrosine-binding domain (PTB)"/>
    <property type="match status" value="1"/>
</dbReference>
<feature type="domain" description="PH" evidence="2">
    <location>
        <begin position="58"/>
        <end position="153"/>
    </location>
</feature>
<evidence type="ECO:0000313" key="3">
    <source>
        <dbReference type="EMBL" id="CAI8022514.1"/>
    </source>
</evidence>
<gene>
    <name evidence="3" type="ORF">GBAR_LOCUS13210</name>
</gene>
<proteinExistence type="predicted"/>
<organism evidence="3 4">
    <name type="scientific">Geodia barretti</name>
    <name type="common">Barrett's horny sponge</name>
    <dbReference type="NCBI Taxonomy" id="519541"/>
    <lineage>
        <taxon>Eukaryota</taxon>
        <taxon>Metazoa</taxon>
        <taxon>Porifera</taxon>
        <taxon>Demospongiae</taxon>
        <taxon>Heteroscleromorpha</taxon>
        <taxon>Tetractinellida</taxon>
        <taxon>Astrophorina</taxon>
        <taxon>Geodiidae</taxon>
        <taxon>Geodia</taxon>
    </lineage>
</organism>
<accession>A0AA35S3C9</accession>
<feature type="compositionally biased region" description="Polar residues" evidence="1">
    <location>
        <begin position="321"/>
        <end position="333"/>
    </location>
</feature>